<dbReference type="InterPro" id="IPR010386">
    <property type="entry name" value="tRNA-Hydrxlase_MiaE"/>
</dbReference>
<dbReference type="InterPro" id="IPR009078">
    <property type="entry name" value="Ferritin-like_SF"/>
</dbReference>
<evidence type="ECO:0008006" key="3">
    <source>
        <dbReference type="Google" id="ProtNLM"/>
    </source>
</evidence>
<dbReference type="GO" id="GO:0006400">
    <property type="term" value="P:tRNA modification"/>
    <property type="evidence" value="ECO:0007669"/>
    <property type="project" value="InterPro"/>
</dbReference>
<evidence type="ECO:0000313" key="1">
    <source>
        <dbReference type="EMBL" id="CAG4994664.1"/>
    </source>
</evidence>
<protein>
    <recommendedName>
        <fullName evidence="3">tRNA-(Ms[2]io[6]A)-hydroxylase</fullName>
    </recommendedName>
</protein>
<comment type="caution">
    <text evidence="1">The sequence shown here is derived from an EMBL/GenBank/DDBJ whole genome shotgun (WGS) entry which is preliminary data.</text>
</comment>
<name>A0A916JB90_9BACT</name>
<dbReference type="GO" id="GO:0045301">
    <property type="term" value="F:tRNA 2-(methylsulfanyl)-N(6)-isopentenyladenosine(37) hydroxylase activity"/>
    <property type="evidence" value="ECO:0007669"/>
    <property type="project" value="InterPro"/>
</dbReference>
<dbReference type="EMBL" id="CAJRAF010000001">
    <property type="protein sequence ID" value="CAG4994664.1"/>
    <property type="molecule type" value="Genomic_DNA"/>
</dbReference>
<dbReference type="Gene3D" id="1.20.1260.10">
    <property type="match status" value="1"/>
</dbReference>
<reference evidence="1" key="1">
    <citation type="submission" date="2021-04" db="EMBL/GenBank/DDBJ databases">
        <authorList>
            <person name="Rodrigo-Torres L."/>
            <person name="Arahal R. D."/>
            <person name="Lucena T."/>
        </authorList>
    </citation>
    <scope>NUCLEOTIDE SEQUENCE</scope>
    <source>
        <strain evidence="1">CECT 9275</strain>
    </source>
</reference>
<dbReference type="InterPro" id="IPR012347">
    <property type="entry name" value="Ferritin-like"/>
</dbReference>
<keyword evidence="2" id="KW-1185">Reference proteome</keyword>
<dbReference type="RefSeq" id="WP_215238088.1">
    <property type="nucleotide sequence ID" value="NZ_CAJRAF010000001.1"/>
</dbReference>
<gene>
    <name evidence="1" type="ORF">DYBT9275_01441</name>
</gene>
<dbReference type="PANTHER" id="PTHR42637:SF1">
    <property type="entry name" value="TRNA 2-(METHYLSULFANYL)-N(6)-ISOPENTENYLADENOSINE(37) HYDROXYLASE"/>
    <property type="match status" value="1"/>
</dbReference>
<dbReference type="PIRSF" id="PIRSF020736">
    <property type="entry name" value="MiaE"/>
    <property type="match status" value="1"/>
</dbReference>
<accession>A0A916JB90</accession>
<dbReference type="AlphaFoldDB" id="A0A916JB90"/>
<dbReference type="PANTHER" id="PTHR42637">
    <property type="entry name" value="TRNA-(MS[2]IO[6]A)-HYDROXYLASE"/>
    <property type="match status" value="1"/>
</dbReference>
<organism evidence="1 2">
    <name type="scientific">Dyadobacter helix</name>
    <dbReference type="NCBI Taxonomy" id="2822344"/>
    <lineage>
        <taxon>Bacteria</taxon>
        <taxon>Pseudomonadati</taxon>
        <taxon>Bacteroidota</taxon>
        <taxon>Cytophagia</taxon>
        <taxon>Cytophagales</taxon>
        <taxon>Spirosomataceae</taxon>
        <taxon>Dyadobacter</taxon>
    </lineage>
</organism>
<proteinExistence type="predicted"/>
<dbReference type="Proteomes" id="UP000680038">
    <property type="component" value="Unassembled WGS sequence"/>
</dbReference>
<sequence>MSLTTLGLELPTDPRWVNIAAMKIGDILIDHAYCEQKAASSCISLIVHYPEKAKLVEVLTPIVSEEWGHFQRVLKELRKRNIPLGRQRKDEYVGRLLKLVRNKGDYEEALLDRLLLCALIEARSCERFKLLSESLDDDALTKFYRELMISEAGHYRTFIELAEEYIPVDIVRKRWKELLASEAEIMKELEPRADRMH</sequence>
<evidence type="ECO:0000313" key="2">
    <source>
        <dbReference type="Proteomes" id="UP000680038"/>
    </source>
</evidence>
<dbReference type="Pfam" id="PF06175">
    <property type="entry name" value="MiaE"/>
    <property type="match status" value="1"/>
</dbReference>
<dbReference type="SUPFAM" id="SSF47240">
    <property type="entry name" value="Ferritin-like"/>
    <property type="match status" value="1"/>
</dbReference>
<dbReference type="CDD" id="cd07910">
    <property type="entry name" value="MiaE"/>
    <property type="match status" value="1"/>
</dbReference>